<dbReference type="EMBL" id="CP133548">
    <property type="protein sequence ID" value="WMS88213.1"/>
    <property type="molecule type" value="Genomic_DNA"/>
</dbReference>
<dbReference type="SUPFAM" id="SSF53335">
    <property type="entry name" value="S-adenosyl-L-methionine-dependent methyltransferases"/>
    <property type="match status" value="1"/>
</dbReference>
<dbReference type="Gene3D" id="3.40.50.150">
    <property type="entry name" value="Vaccinia Virus protein VP39"/>
    <property type="match status" value="1"/>
</dbReference>
<dbReference type="InterPro" id="IPR029063">
    <property type="entry name" value="SAM-dependent_MTases_sf"/>
</dbReference>
<dbReference type="PROSITE" id="PS51006">
    <property type="entry name" value="PABS_2"/>
    <property type="match status" value="1"/>
</dbReference>
<protein>
    <submittedName>
        <fullName evidence="8">Fused MFS/spermidine synthase</fullName>
    </submittedName>
</protein>
<evidence type="ECO:0000256" key="3">
    <source>
        <dbReference type="ARBA" id="ARBA00023115"/>
    </source>
</evidence>
<keyword evidence="2 4" id="KW-0808">Transferase</keyword>
<gene>
    <name evidence="8" type="ORF">Q9312_04680</name>
</gene>
<evidence type="ECO:0000256" key="6">
    <source>
        <dbReference type="SAM" id="SignalP"/>
    </source>
</evidence>
<dbReference type="Pfam" id="PF01564">
    <property type="entry name" value="Spermine_synth"/>
    <property type="match status" value="1"/>
</dbReference>
<dbReference type="KEGG" id="plei:Q9312_04680"/>
<dbReference type="PANTHER" id="PTHR43317:SF1">
    <property type="entry name" value="THERMOSPERMINE SYNTHASE ACAULIS5"/>
    <property type="match status" value="1"/>
</dbReference>
<keyword evidence="5" id="KW-0175">Coiled coil</keyword>
<keyword evidence="6" id="KW-0732">Signal</keyword>
<evidence type="ECO:0000256" key="1">
    <source>
        <dbReference type="ARBA" id="ARBA00007867"/>
    </source>
</evidence>
<name>A0AA51RVH6_9GAMM</name>
<dbReference type="GO" id="GO:0010487">
    <property type="term" value="F:thermospermine synthase activity"/>
    <property type="evidence" value="ECO:0007669"/>
    <property type="project" value="TreeGrafter"/>
</dbReference>
<accession>A0AA51RVH6</accession>
<feature type="coiled-coil region" evidence="5">
    <location>
        <begin position="234"/>
        <end position="261"/>
    </location>
</feature>
<dbReference type="RefSeq" id="WP_309203417.1">
    <property type="nucleotide sequence ID" value="NZ_CP133548.1"/>
</dbReference>
<evidence type="ECO:0000313" key="9">
    <source>
        <dbReference type="Proteomes" id="UP001239782"/>
    </source>
</evidence>
<proteinExistence type="inferred from homology"/>
<sequence length="298" mass="33990">MKATLLLTLAFLSVSIFGAETIHTEKSLYRNISITKEGSNLCMVFETRKENPPYQTCRDEKHPKHLVFSYTRLIMSGLIYQPKPESILVVGLGGGTLPMTLAELLPNATITSVEIDPAVIRLAKHYFDYQESEKVKTIERDARLFVKRQGIKKQTYDWVILDAFNGDYIPEHLMTQEFLQEVKAVLSPNGIVTANTFSESKLYAYESATYQSVFGTFYNLKRKHTGNRIVLATANGSLKELEEIENNADALSDALQVYGVNTQWIYNRFSTEQDWNDDQEVLTDQYSPANLLKFDRED</sequence>
<dbReference type="NCBIfam" id="NF037959">
    <property type="entry name" value="MFS_SpdSyn"/>
    <property type="match status" value="1"/>
</dbReference>
<dbReference type="GO" id="GO:0006596">
    <property type="term" value="P:polyamine biosynthetic process"/>
    <property type="evidence" value="ECO:0007669"/>
    <property type="project" value="UniProtKB-UniRule"/>
</dbReference>
<organism evidence="8 9">
    <name type="scientific">Pleionea litopenaei</name>
    <dbReference type="NCBI Taxonomy" id="3070815"/>
    <lineage>
        <taxon>Bacteria</taxon>
        <taxon>Pseudomonadati</taxon>
        <taxon>Pseudomonadota</taxon>
        <taxon>Gammaproteobacteria</taxon>
        <taxon>Oceanospirillales</taxon>
        <taxon>Pleioneaceae</taxon>
        <taxon>Pleionea</taxon>
    </lineage>
</organism>
<feature type="signal peptide" evidence="6">
    <location>
        <begin position="1"/>
        <end position="18"/>
    </location>
</feature>
<feature type="active site" description="Proton acceptor" evidence="4">
    <location>
        <position position="162"/>
    </location>
</feature>
<evidence type="ECO:0000313" key="8">
    <source>
        <dbReference type="EMBL" id="WMS88213.1"/>
    </source>
</evidence>
<evidence type="ECO:0000259" key="7">
    <source>
        <dbReference type="PROSITE" id="PS51006"/>
    </source>
</evidence>
<dbReference type="Proteomes" id="UP001239782">
    <property type="component" value="Chromosome"/>
</dbReference>
<comment type="similarity">
    <text evidence="1">Belongs to the spermidine/spermine synthase family.</text>
</comment>
<evidence type="ECO:0000256" key="4">
    <source>
        <dbReference type="PROSITE-ProRule" id="PRU00354"/>
    </source>
</evidence>
<dbReference type="AlphaFoldDB" id="A0AA51RVH6"/>
<keyword evidence="9" id="KW-1185">Reference proteome</keyword>
<keyword evidence="3 4" id="KW-0620">Polyamine biosynthesis</keyword>
<dbReference type="InterPro" id="IPR030374">
    <property type="entry name" value="PABS"/>
</dbReference>
<dbReference type="CDD" id="cd02440">
    <property type="entry name" value="AdoMet_MTases"/>
    <property type="match status" value="1"/>
</dbReference>
<dbReference type="PANTHER" id="PTHR43317">
    <property type="entry name" value="THERMOSPERMINE SYNTHASE ACAULIS5"/>
    <property type="match status" value="1"/>
</dbReference>
<feature type="domain" description="PABS" evidence="7">
    <location>
        <begin position="4"/>
        <end position="252"/>
    </location>
</feature>
<evidence type="ECO:0000256" key="2">
    <source>
        <dbReference type="ARBA" id="ARBA00022679"/>
    </source>
</evidence>
<evidence type="ECO:0000256" key="5">
    <source>
        <dbReference type="SAM" id="Coils"/>
    </source>
</evidence>
<feature type="chain" id="PRO_5041436288" evidence="6">
    <location>
        <begin position="19"/>
        <end position="298"/>
    </location>
</feature>
<reference evidence="8 9" key="1">
    <citation type="submission" date="2023-08" db="EMBL/GenBank/DDBJ databases">
        <title>Pleionea litopenaei sp. nov., isolated from stomach of juvenile Litopenaeus vannamei.</title>
        <authorList>
            <person name="Rho A.M."/>
            <person name="Hwang C.Y."/>
        </authorList>
    </citation>
    <scope>NUCLEOTIDE SEQUENCE [LARGE SCALE GENOMIC DNA]</scope>
    <source>
        <strain evidence="8 9">HL-JVS1</strain>
    </source>
</reference>